<comment type="function">
    <text evidence="5">Specifically methylates the uridine in position 2552 of 23S rRNA at the 2'-O position of the ribose in the fully assembled 50S ribosomal subunit.</text>
</comment>
<evidence type="ECO:0000256" key="8">
    <source>
        <dbReference type="ARBA" id="ARBA00041995"/>
    </source>
</evidence>
<dbReference type="KEGG" id="rip:RIEPE_0277"/>
<accession>D4G872</accession>
<feature type="domain" description="Ribosomal RNA methyltransferase FtsJ" evidence="12">
    <location>
        <begin position="1"/>
        <end position="154"/>
    </location>
</feature>
<dbReference type="PANTHER" id="PTHR10920:SF18">
    <property type="entry name" value="RRNA METHYLTRANSFERASE 2, MITOCHONDRIAL"/>
    <property type="match status" value="1"/>
</dbReference>
<dbReference type="InterPro" id="IPR050082">
    <property type="entry name" value="RNA_methyltr_RlmE"/>
</dbReference>
<dbReference type="AlphaFoldDB" id="D4G872"/>
<evidence type="ECO:0000256" key="3">
    <source>
        <dbReference type="ARBA" id="ARBA00022679"/>
    </source>
</evidence>
<keyword evidence="4 11" id="KW-0949">S-adenosyl-L-methionine</keyword>
<dbReference type="PANTHER" id="PTHR10920">
    <property type="entry name" value="RIBOSOMAL RNA METHYLTRANSFERASE"/>
    <property type="match status" value="1"/>
</dbReference>
<comment type="catalytic activity">
    <reaction evidence="10">
        <text>uridine(2552) in 23S rRNA + S-adenosyl-L-methionine = 2'-O-methyluridine(2552) in 23S rRNA + S-adenosyl-L-homocysteine + H(+)</text>
        <dbReference type="Rhea" id="RHEA:42720"/>
        <dbReference type="Rhea" id="RHEA-COMP:10202"/>
        <dbReference type="Rhea" id="RHEA-COMP:10203"/>
        <dbReference type="ChEBI" id="CHEBI:15378"/>
        <dbReference type="ChEBI" id="CHEBI:57856"/>
        <dbReference type="ChEBI" id="CHEBI:59789"/>
        <dbReference type="ChEBI" id="CHEBI:65315"/>
        <dbReference type="ChEBI" id="CHEBI:74478"/>
        <dbReference type="EC" id="2.1.1.166"/>
    </reaction>
</comment>
<dbReference type="Proteomes" id="UP000001700">
    <property type="component" value="Chromosome"/>
</dbReference>
<evidence type="ECO:0000256" key="9">
    <source>
        <dbReference type="ARBA" id="ARBA00042745"/>
    </source>
</evidence>
<protein>
    <recommendedName>
        <fullName evidence="7">Ribosomal RNA large subunit methyltransferase E</fullName>
        <ecNumber evidence="6">2.1.1.166</ecNumber>
    </recommendedName>
    <alternativeName>
        <fullName evidence="9">23S rRNA Um2552 methyltransferase</fullName>
    </alternativeName>
    <alternativeName>
        <fullName evidence="8">rRNA (uridine-2'-O-)-methyltransferase</fullName>
    </alternativeName>
</protein>
<keyword evidence="3 13" id="KW-0808">Transferase</keyword>
<proteinExistence type="predicted"/>
<dbReference type="Pfam" id="PF01728">
    <property type="entry name" value="FtsJ"/>
    <property type="match status" value="1"/>
</dbReference>
<dbReference type="InterPro" id="IPR029063">
    <property type="entry name" value="SAM-dependent_MTases_sf"/>
</dbReference>
<dbReference type="STRING" id="515618.RIEPE_0277"/>
<sequence>MRVIDLGSYPGGWSLYSSKIVGRLGHIISCDIKPMDPIKNVHFFQGDVFDRSTITRLSDNLKFPAHVILSDMCPNITGISIIDIPKCFLLTEKVIEICKFMLIPEGSCILKMFYGKNFSNQYQKIRNIFSSVKIRKPHSSIKQSNEIYIIAKRFKCGVSKI</sequence>
<dbReference type="HOGENOM" id="CLU_009422_4_4_6"/>
<dbReference type="EC" id="2.1.1.166" evidence="6"/>
<evidence type="ECO:0000256" key="11">
    <source>
        <dbReference type="PIRSR" id="PIRSR005461-1"/>
    </source>
</evidence>
<keyword evidence="2 13" id="KW-0489">Methyltransferase</keyword>
<dbReference type="InterPro" id="IPR002877">
    <property type="entry name" value="RNA_MeTrfase_FtsJ_dom"/>
</dbReference>
<keyword evidence="1" id="KW-0698">rRNA processing</keyword>
<gene>
    <name evidence="13" type="primary">rrmJ</name>
    <name evidence="13" type="ordered locus">RIEPE_0277</name>
</gene>
<keyword evidence="14" id="KW-1185">Reference proteome</keyword>
<dbReference type="SUPFAM" id="SSF53335">
    <property type="entry name" value="S-adenosyl-L-methionine-dependent methyltransferases"/>
    <property type="match status" value="1"/>
</dbReference>
<evidence type="ECO:0000313" key="13">
    <source>
        <dbReference type="EMBL" id="ADD79857.1"/>
    </source>
</evidence>
<dbReference type="EMBL" id="CP001085">
    <property type="protein sequence ID" value="ADD79857.1"/>
    <property type="molecule type" value="Genomic_DNA"/>
</dbReference>
<evidence type="ECO:0000259" key="12">
    <source>
        <dbReference type="Pfam" id="PF01728"/>
    </source>
</evidence>
<dbReference type="GO" id="GO:0008650">
    <property type="term" value="F:rRNA (uridine-2'-O-)-methyltransferase activity"/>
    <property type="evidence" value="ECO:0007669"/>
    <property type="project" value="TreeGrafter"/>
</dbReference>
<dbReference type="Gene3D" id="3.40.50.150">
    <property type="entry name" value="Vaccinia Virus protein VP39"/>
    <property type="match status" value="1"/>
</dbReference>
<evidence type="ECO:0000256" key="4">
    <source>
        <dbReference type="ARBA" id="ARBA00022691"/>
    </source>
</evidence>
<feature type="active site" description="Proton acceptor" evidence="11">
    <location>
        <position position="111"/>
    </location>
</feature>
<evidence type="ECO:0000256" key="5">
    <source>
        <dbReference type="ARBA" id="ARBA00037569"/>
    </source>
</evidence>
<reference evidence="13" key="1">
    <citation type="submission" date="2008-05" db="EMBL/GenBank/DDBJ databases">
        <title>Genome sequence of Riesia pediculicola USDA.</title>
        <authorList>
            <person name="Kirkness E.F."/>
        </authorList>
    </citation>
    <scope>NUCLEOTIDE SEQUENCE [LARGE SCALE GENOMIC DNA]</scope>
    <source>
        <strain evidence="13">USDA</strain>
    </source>
</reference>
<name>D4G872_RIEPU</name>
<dbReference type="InterPro" id="IPR015507">
    <property type="entry name" value="rRNA-MeTfrase_E"/>
</dbReference>
<evidence type="ECO:0000256" key="10">
    <source>
        <dbReference type="ARBA" id="ARBA00048970"/>
    </source>
</evidence>
<evidence type="ECO:0000256" key="2">
    <source>
        <dbReference type="ARBA" id="ARBA00022603"/>
    </source>
</evidence>
<dbReference type="PIRSF" id="PIRSF005461">
    <property type="entry name" value="23S_rRNA_mtase"/>
    <property type="match status" value="1"/>
</dbReference>
<evidence type="ECO:0000313" key="14">
    <source>
        <dbReference type="Proteomes" id="UP000001700"/>
    </source>
</evidence>
<evidence type="ECO:0000256" key="7">
    <source>
        <dbReference type="ARBA" id="ARBA00041129"/>
    </source>
</evidence>
<organism evidence="13 14">
    <name type="scientific">Riesia pediculicola (strain USDA)</name>
    <dbReference type="NCBI Taxonomy" id="515618"/>
    <lineage>
        <taxon>Bacteria</taxon>
        <taxon>Pseudomonadati</taxon>
        <taxon>Pseudomonadota</taxon>
        <taxon>Gammaproteobacteria</taxon>
        <taxon>Enterobacterales</taxon>
        <taxon>Enterobacteriaceae</taxon>
        <taxon>Candidatus Riesia</taxon>
    </lineage>
</organism>
<dbReference type="eggNOG" id="COG0293">
    <property type="taxonomic scope" value="Bacteria"/>
</dbReference>
<evidence type="ECO:0000256" key="1">
    <source>
        <dbReference type="ARBA" id="ARBA00022552"/>
    </source>
</evidence>
<evidence type="ECO:0000256" key="6">
    <source>
        <dbReference type="ARBA" id="ARBA00038861"/>
    </source>
</evidence>